<evidence type="ECO:0000256" key="5">
    <source>
        <dbReference type="SAM" id="MobiDB-lite"/>
    </source>
</evidence>
<evidence type="ECO:0000313" key="9">
    <source>
        <dbReference type="Proteomes" id="UP000269154"/>
    </source>
</evidence>
<dbReference type="CDD" id="cd00200">
    <property type="entry name" value="WD40"/>
    <property type="match status" value="2"/>
</dbReference>
<feature type="repeat" description="WD" evidence="4">
    <location>
        <begin position="806"/>
        <end position="838"/>
    </location>
</feature>
<feature type="repeat" description="WD" evidence="4">
    <location>
        <begin position="1093"/>
        <end position="1125"/>
    </location>
</feature>
<evidence type="ECO:0000256" key="2">
    <source>
        <dbReference type="ARBA" id="ARBA00022737"/>
    </source>
</evidence>
<feature type="repeat" description="WD" evidence="4">
    <location>
        <begin position="560"/>
        <end position="592"/>
    </location>
</feature>
<keyword evidence="6" id="KW-0812">Transmembrane</keyword>
<feature type="repeat" description="WD" evidence="4">
    <location>
        <begin position="724"/>
        <end position="756"/>
    </location>
</feature>
<dbReference type="InterPro" id="IPR027417">
    <property type="entry name" value="P-loop_NTPase"/>
</dbReference>
<dbReference type="OrthoDB" id="434800at2"/>
<feature type="repeat" description="WD" evidence="4">
    <location>
        <begin position="847"/>
        <end position="879"/>
    </location>
</feature>
<dbReference type="InterPro" id="IPR056829">
    <property type="entry name" value="Beta-prop_TEP1_2nd"/>
</dbReference>
<evidence type="ECO:0000256" key="6">
    <source>
        <dbReference type="SAM" id="Phobius"/>
    </source>
</evidence>
<dbReference type="InterPro" id="IPR051983">
    <property type="entry name" value="WSB_SOCS-box_domain"/>
</dbReference>
<feature type="repeat" description="WD" evidence="4">
    <location>
        <begin position="929"/>
        <end position="961"/>
    </location>
</feature>
<accession>A0A3N6Q3H3</accession>
<evidence type="ECO:0000256" key="4">
    <source>
        <dbReference type="PROSITE-ProRule" id="PRU00221"/>
    </source>
</evidence>
<dbReference type="PANTHER" id="PTHR15622">
    <property type="entry name" value="WD40 REPEAT PROTEIN"/>
    <property type="match status" value="1"/>
</dbReference>
<dbReference type="InterPro" id="IPR020472">
    <property type="entry name" value="WD40_PAC1"/>
</dbReference>
<keyword evidence="3" id="KW-0833">Ubl conjugation pathway</keyword>
<dbReference type="PROSITE" id="PS50294">
    <property type="entry name" value="WD_REPEATS_REGION"/>
    <property type="match status" value="14"/>
</dbReference>
<evidence type="ECO:0000256" key="1">
    <source>
        <dbReference type="ARBA" id="ARBA00022574"/>
    </source>
</evidence>
<keyword evidence="1 4" id="KW-0853">WD repeat</keyword>
<dbReference type="AlphaFoldDB" id="A0A3N6Q3H3"/>
<feature type="region of interest" description="Disordered" evidence="5">
    <location>
        <begin position="1150"/>
        <end position="1170"/>
    </location>
</feature>
<comment type="caution">
    <text evidence="8">The sequence shown here is derived from an EMBL/GenBank/DDBJ whole genome shotgun (WGS) entry which is preliminary data.</text>
</comment>
<keyword evidence="2" id="KW-0677">Repeat</keyword>
<feature type="repeat" description="WD" evidence="4">
    <location>
        <begin position="888"/>
        <end position="920"/>
    </location>
</feature>
<dbReference type="Gene3D" id="2.130.10.10">
    <property type="entry name" value="YVTN repeat-like/Quinoprotein amine dehydrogenase"/>
    <property type="match status" value="5"/>
</dbReference>
<proteinExistence type="predicted"/>
<dbReference type="InterPro" id="IPR015943">
    <property type="entry name" value="WD40/YVTN_repeat-like_dom_sf"/>
</dbReference>
<dbReference type="Pfam" id="PF00400">
    <property type="entry name" value="WD40"/>
    <property type="match status" value="9"/>
</dbReference>
<dbReference type="SUPFAM" id="SSF52540">
    <property type="entry name" value="P-loop containing nucleoside triphosphate hydrolases"/>
    <property type="match status" value="1"/>
</dbReference>
<dbReference type="Pfam" id="PF14516">
    <property type="entry name" value="AAA_35"/>
    <property type="match status" value="1"/>
</dbReference>
<dbReference type="PRINTS" id="PR00320">
    <property type="entry name" value="GPROTEINBRPT"/>
</dbReference>
<feature type="repeat" description="WD" evidence="4">
    <location>
        <begin position="1052"/>
        <end position="1084"/>
    </location>
</feature>
<dbReference type="Pfam" id="PF25047">
    <property type="entry name" value="Beta-prop_TEP1_2nd"/>
    <property type="match status" value="1"/>
</dbReference>
<evidence type="ECO:0000256" key="3">
    <source>
        <dbReference type="ARBA" id="ARBA00022786"/>
    </source>
</evidence>
<keyword evidence="6" id="KW-1133">Transmembrane helix</keyword>
<evidence type="ECO:0000259" key="7">
    <source>
        <dbReference type="Pfam" id="PF25047"/>
    </source>
</evidence>
<dbReference type="Gene3D" id="3.40.50.300">
    <property type="entry name" value="P-loop containing nucleotide triphosphate hydrolases"/>
    <property type="match status" value="1"/>
</dbReference>
<dbReference type="PANTHER" id="PTHR15622:SF2">
    <property type="entry name" value="U4_U6 SMALL NUCLEAR RIBONUCLEOPROTEIN PRP4"/>
    <property type="match status" value="1"/>
</dbReference>
<protein>
    <recommendedName>
        <fullName evidence="7">TEP-1 second beta-propeller domain-containing protein</fullName>
    </recommendedName>
</protein>
<dbReference type="SMART" id="SM00320">
    <property type="entry name" value="WD40"/>
    <property type="match status" value="14"/>
</dbReference>
<dbReference type="EMBL" id="RCBY01000003">
    <property type="protein sequence ID" value="RQH57427.1"/>
    <property type="molecule type" value="Genomic_DNA"/>
</dbReference>
<feature type="repeat" description="WD" evidence="4">
    <location>
        <begin position="970"/>
        <end position="1002"/>
    </location>
</feature>
<dbReference type="InterPro" id="IPR001680">
    <property type="entry name" value="WD40_rpt"/>
</dbReference>
<reference evidence="8 9" key="1">
    <citation type="journal article" date="2018" name="ACS Chem. Biol.">
        <title>Ketoreductase domain dysfunction expands chemodiversity: malyngamide biosynthesis in the cyanobacterium Okeania hirsuta.</title>
        <authorList>
            <person name="Moss N.A."/>
            <person name="Leao T."/>
            <person name="Rankin M."/>
            <person name="McCullough T.M."/>
            <person name="Qu P."/>
            <person name="Korobeynikov A."/>
            <person name="Smith J.L."/>
            <person name="Gerwick L."/>
            <person name="Gerwick W.H."/>
        </authorList>
    </citation>
    <scope>NUCLEOTIDE SEQUENCE [LARGE SCALE GENOMIC DNA]</scope>
    <source>
        <strain evidence="8 9">PAB10Feb10-1</strain>
    </source>
</reference>
<sequence length="1170" mass="131353">MNTKQNQNYQYQVGGSLPADAPSYVKREADENLYHALKLGAFCYVLNCRQMGKSSLMLRTKARLEKEGFACAVIDLTDVGSQEINVKQWYRGIIQELVSTFDLSINRRTWLKEREDLSPVQQFRDFLREVLLREVGKNTVIFVDEIDSLISLDFPTDDFFALIRACHNKRAENPEYQRLSFALFGVATPSNLIADKTRTPFNIGRAIELTGFSFAEAKDFLTPGLKNRVENAEQVLAEVLEWTGGQPFLTQKLCQIIVQNNNSSTPDVGELVRTYIINNWESHDNPEHLRTIRDRVLVNEKRASRLLGLYQQVLISSYKGIRANDSSEQMELRLTGLVVKCQGKLQVTNYIYQQVFNLQWVEQELAKLRPYSEAFTAWQKSGCQDESRLLGGKTLADALVWAGDKSLSVLDYRFLAASQDLEKQAIEGEKLEMQVKLDAQSKVNQILDEAKRKVEKWLWISFGLLALSFMTAAFTGVIFLRASLEVAEVEAVRKSITSQLFFNSNQYREAILQALRAAKQLPSPNIIFQPQANNRKQIKGALRQVIISIYPQRYRERNLLRGHEDSVNGVAFSPDGETIASASDDYTVKLWNRQGKLLQTLTGHESRVNGVAFSPDGETIASSSGDKTVKLWNRQGKLLQTLTGHQSWVNGVAFSPDGETIASASRDNTVKLWNRQGQLLQTLTGHQSWVNGVAFSPDGETIASASRDYTVKLWNRQGKLLHTLSDHKDYVNGVTFSPDGETIATASTDNTVKLWERQDKVLGTLSDHKDYVNGVAFSPDGETIATASADKTVKLWNRQRKLLQTLTGHQSWVNDVEFSPDGETIATASADKTVKLWNRQGKLLQTLTGHKHVVNDIEFSPDGETIATASRDYTVKLWNRQGKLLQTFTKHKDFVWDVAFSPDGEIIATVSYEYTVKLWNRQGKLLQTLTGHENSVYGVTFSPDGETIASASADKTVKLWNRQGKLLQTLTGHESSVYGVAFSPDGETIASASGDKTVKLWNRQGKLLQTLTGHEDWVRGVAFSPDGETIASAGYDKTVKLWNRQGKLLHTLIGHEDWVNDVAFSPDGETIATASADKTVKLWNQKGQLLRTLEDHQSWVHGVAFSPDGETIASAGYDKTVKLWNGWKFSFHEWACNWMRDYLENNPDVSESDKHLCDGVGDGKSEVKSK</sequence>
<dbReference type="RefSeq" id="WP_124154128.1">
    <property type="nucleotide sequence ID" value="NZ_CAWOLW010000223.1"/>
</dbReference>
<organism evidence="8 9">
    <name type="scientific">Okeania hirsuta</name>
    <dbReference type="NCBI Taxonomy" id="1458930"/>
    <lineage>
        <taxon>Bacteria</taxon>
        <taxon>Bacillati</taxon>
        <taxon>Cyanobacteriota</taxon>
        <taxon>Cyanophyceae</taxon>
        <taxon>Oscillatoriophycideae</taxon>
        <taxon>Oscillatoriales</taxon>
        <taxon>Microcoleaceae</taxon>
        <taxon>Okeania</taxon>
    </lineage>
</organism>
<feature type="repeat" description="WD" evidence="4">
    <location>
        <begin position="601"/>
        <end position="633"/>
    </location>
</feature>
<evidence type="ECO:0000313" key="8">
    <source>
        <dbReference type="EMBL" id="RQH57427.1"/>
    </source>
</evidence>
<keyword evidence="9" id="KW-1185">Reference proteome</keyword>
<dbReference type="Proteomes" id="UP000269154">
    <property type="component" value="Unassembled WGS sequence"/>
</dbReference>
<feature type="repeat" description="WD" evidence="4">
    <location>
        <begin position="642"/>
        <end position="674"/>
    </location>
</feature>
<feature type="domain" description="TEP-1 second beta-propeller" evidence="7">
    <location>
        <begin position="552"/>
        <end position="722"/>
    </location>
</feature>
<gene>
    <name evidence="8" type="ORF">D5R40_00945</name>
</gene>
<feature type="repeat" description="WD" evidence="4">
    <location>
        <begin position="683"/>
        <end position="715"/>
    </location>
</feature>
<feature type="repeat" description="WD" evidence="4">
    <location>
        <begin position="1011"/>
        <end position="1043"/>
    </location>
</feature>
<dbReference type="GO" id="GO:0000209">
    <property type="term" value="P:protein polyubiquitination"/>
    <property type="evidence" value="ECO:0007669"/>
    <property type="project" value="TreeGrafter"/>
</dbReference>
<keyword evidence="6" id="KW-0472">Membrane</keyword>
<name>A0A3N6Q3H3_9CYAN</name>
<feature type="repeat" description="WD" evidence="4">
    <location>
        <begin position="765"/>
        <end position="797"/>
    </location>
</feature>
<dbReference type="SUPFAM" id="SSF50978">
    <property type="entry name" value="WD40 repeat-like"/>
    <property type="match status" value="2"/>
</dbReference>
<dbReference type="PROSITE" id="PS50082">
    <property type="entry name" value="WD_REPEATS_2"/>
    <property type="match status" value="14"/>
</dbReference>
<dbReference type="InterPro" id="IPR036322">
    <property type="entry name" value="WD40_repeat_dom_sf"/>
</dbReference>
<feature type="transmembrane region" description="Helical" evidence="6">
    <location>
        <begin position="457"/>
        <end position="480"/>
    </location>
</feature>
<feature type="compositionally biased region" description="Basic and acidic residues" evidence="5">
    <location>
        <begin position="1151"/>
        <end position="1170"/>
    </location>
</feature>